<name>A0A8T1V4M6_9STRA</name>
<comment type="similarity">
    <text evidence="1">Belongs to the SCC2/Nipped-B family.</text>
</comment>
<evidence type="ECO:0000256" key="1">
    <source>
        <dbReference type="RuleBase" id="RU364107"/>
    </source>
</evidence>
<feature type="region of interest" description="Disordered" evidence="2">
    <location>
        <begin position="93"/>
        <end position="129"/>
    </location>
</feature>
<dbReference type="GO" id="GO:0071169">
    <property type="term" value="P:establishment of protein localization to chromatin"/>
    <property type="evidence" value="ECO:0007669"/>
    <property type="project" value="TreeGrafter"/>
</dbReference>
<dbReference type="Proteomes" id="UP000688947">
    <property type="component" value="Unassembled WGS sequence"/>
</dbReference>
<dbReference type="GO" id="GO:1990414">
    <property type="term" value="P:replication-born double-strand break repair via sister chromatid exchange"/>
    <property type="evidence" value="ECO:0007669"/>
    <property type="project" value="TreeGrafter"/>
</dbReference>
<proteinExistence type="inferred from homology"/>
<dbReference type="InterPro" id="IPR033031">
    <property type="entry name" value="Scc2/Nipped-B"/>
</dbReference>
<dbReference type="InterPro" id="IPR024986">
    <property type="entry name" value="Nipped-B_C"/>
</dbReference>
<accession>A0A8T1V4M6</accession>
<dbReference type="Pfam" id="PF12830">
    <property type="entry name" value="Nipped-B_C"/>
    <property type="match status" value="1"/>
</dbReference>
<keyword evidence="1" id="KW-0131">Cell cycle</keyword>
<dbReference type="GO" id="GO:0034087">
    <property type="term" value="P:establishment of mitotic sister chromatid cohesion"/>
    <property type="evidence" value="ECO:0007669"/>
    <property type="project" value="TreeGrafter"/>
</dbReference>
<evidence type="ECO:0000256" key="2">
    <source>
        <dbReference type="SAM" id="MobiDB-lite"/>
    </source>
</evidence>
<dbReference type="PANTHER" id="PTHR21704:SF18">
    <property type="entry name" value="NIPPED-B-LIKE PROTEIN"/>
    <property type="match status" value="1"/>
</dbReference>
<dbReference type="GO" id="GO:0140588">
    <property type="term" value="P:chromatin looping"/>
    <property type="evidence" value="ECO:0007669"/>
    <property type="project" value="InterPro"/>
</dbReference>
<evidence type="ECO:0000313" key="5">
    <source>
        <dbReference type="Proteomes" id="UP000688947"/>
    </source>
</evidence>
<feature type="compositionally biased region" description="Acidic residues" evidence="2">
    <location>
        <begin position="473"/>
        <end position="484"/>
    </location>
</feature>
<dbReference type="GO" id="GO:0010468">
    <property type="term" value="P:regulation of gene expression"/>
    <property type="evidence" value="ECO:0007669"/>
    <property type="project" value="InterPro"/>
</dbReference>
<evidence type="ECO:0000313" key="4">
    <source>
        <dbReference type="EMBL" id="KAG6974999.1"/>
    </source>
</evidence>
<feature type="domain" description="Sister chromatid cohesion C-terminal" evidence="3">
    <location>
        <begin position="186"/>
        <end position="293"/>
    </location>
</feature>
<dbReference type="GO" id="GO:0003682">
    <property type="term" value="F:chromatin binding"/>
    <property type="evidence" value="ECO:0007669"/>
    <property type="project" value="TreeGrafter"/>
</dbReference>
<dbReference type="EMBL" id="JAENGZ010000001">
    <property type="protein sequence ID" value="KAG6974999.1"/>
    <property type="molecule type" value="Genomic_DNA"/>
</dbReference>
<feature type="compositionally biased region" description="Basic residues" evidence="2">
    <location>
        <begin position="452"/>
        <end position="468"/>
    </location>
</feature>
<dbReference type="PANTHER" id="PTHR21704">
    <property type="entry name" value="NIPPED-B-LIKE PROTEIN DELANGIN SCC2-RELATED"/>
    <property type="match status" value="1"/>
</dbReference>
<sequence>MRGGQFLFPLYVDPEDAAAADAPESLHPVTSNPVAVGESFNPQRLATLIRSSTTNIFGSLGQTTEITADVLNSLPKWTQAVLQTGCFNAARAMPSPRSKLKRSSELQSESDFGEPRKRRSFGSGVDRECLTDDESGELQAGLDELNIALAVDPEMEDEEELPTVFTQAEVTADSVEKYAELLERLVEMATDRQQAIDLEPNDVDMFQSEEVKVLQQSLKAMEKNDWINKLEPELLISLMSSFDTQPLISKRLTTKSKTFTASLKYLCYLAQILSTLPYEVEDEPLHIIYLINRYVSLRLGFFLFSPVLDDLKAIFVEAGVPPTVLEDDESDLSTVKIDKYRLRRVDDSMLGLHTNGRTAFAIAVMLRLKFTLKRNYQLDNEKCATYKPSATDAPLEAKERSPKKLLLPSVDDLCQPDDPIQLNWNLFLIAWYAAREDQKQLDIGLEEVQKATPKRRRRSRKSAPSKKQKLPENDSEDEYVELLD</sequence>
<keyword evidence="1" id="KW-0539">Nucleus</keyword>
<dbReference type="GO" id="GO:0090694">
    <property type="term" value="C:Scc2-Scc4 cohesin loading complex"/>
    <property type="evidence" value="ECO:0007669"/>
    <property type="project" value="TreeGrafter"/>
</dbReference>
<comment type="caution">
    <text evidence="4">The sequence shown here is derived from an EMBL/GenBank/DDBJ whole genome shotgun (WGS) entry which is preliminary data.</text>
</comment>
<feature type="region of interest" description="Disordered" evidence="2">
    <location>
        <begin position="444"/>
        <end position="484"/>
    </location>
</feature>
<protein>
    <recommendedName>
        <fullName evidence="1">Sister chromatid cohesion protein</fullName>
    </recommendedName>
</protein>
<gene>
    <name evidence="4" type="ORF">JG687_00000065</name>
</gene>
<dbReference type="VEuPathDB" id="FungiDB:PC110_g140"/>
<reference evidence="4" key="1">
    <citation type="submission" date="2021-01" db="EMBL/GenBank/DDBJ databases">
        <title>Phytophthora aleatoria, a newly-described species from Pinus radiata is distinct from Phytophthora cactorum isolates based on comparative genomics.</title>
        <authorList>
            <person name="Mcdougal R."/>
            <person name="Panda P."/>
            <person name="Williams N."/>
            <person name="Studholme D.J."/>
        </authorList>
    </citation>
    <scope>NUCLEOTIDE SEQUENCE</scope>
    <source>
        <strain evidence="4">NZFS 3830</strain>
    </source>
</reference>
<evidence type="ECO:0000259" key="3">
    <source>
        <dbReference type="Pfam" id="PF12830"/>
    </source>
</evidence>
<dbReference type="GO" id="GO:0061775">
    <property type="term" value="F:cohesin loader activity"/>
    <property type="evidence" value="ECO:0007669"/>
    <property type="project" value="InterPro"/>
</dbReference>
<keyword evidence="1" id="KW-0677">Repeat</keyword>
<dbReference type="OrthoDB" id="418242at2759"/>
<comment type="subcellular location">
    <subcellularLocation>
        <location evidence="1">Nucleus</location>
    </subcellularLocation>
</comment>
<dbReference type="AlphaFoldDB" id="A0A8T1V4M6"/>
<organism evidence="4 5">
    <name type="scientific">Phytophthora cactorum</name>
    <dbReference type="NCBI Taxonomy" id="29920"/>
    <lineage>
        <taxon>Eukaryota</taxon>
        <taxon>Sar</taxon>
        <taxon>Stramenopiles</taxon>
        <taxon>Oomycota</taxon>
        <taxon>Peronosporomycetes</taxon>
        <taxon>Peronosporales</taxon>
        <taxon>Peronosporaceae</taxon>
        <taxon>Phytophthora</taxon>
    </lineage>
</organism>